<dbReference type="InterPro" id="IPR003356">
    <property type="entry name" value="DNA_methylase_A-5"/>
</dbReference>
<evidence type="ECO:0000313" key="4">
    <source>
        <dbReference type="EMBL" id="MEX3738265.1"/>
    </source>
</evidence>
<evidence type="ECO:0000256" key="1">
    <source>
        <dbReference type="ARBA" id="ARBA00022747"/>
    </source>
</evidence>
<name>A0ABV3VBV9_9MYCO</name>
<dbReference type="SUPFAM" id="SSF53335">
    <property type="entry name" value="S-adenosyl-L-methionine-dependent methyltransferases"/>
    <property type="match status" value="1"/>
</dbReference>
<dbReference type="CDD" id="cd02440">
    <property type="entry name" value="AdoMet_MTases"/>
    <property type="match status" value="1"/>
</dbReference>
<dbReference type="Pfam" id="PF02384">
    <property type="entry name" value="N6_Mtase"/>
    <property type="match status" value="1"/>
</dbReference>
<dbReference type="InterPro" id="IPR029063">
    <property type="entry name" value="SAM-dependent_MTases_sf"/>
</dbReference>
<dbReference type="Gene3D" id="3.90.220.20">
    <property type="entry name" value="DNA methylase specificity domains"/>
    <property type="match status" value="1"/>
</dbReference>
<dbReference type="Proteomes" id="UP001558474">
    <property type="component" value="Unassembled WGS sequence"/>
</dbReference>
<gene>
    <name evidence="4" type="ORF">ABFW12_08450</name>
</gene>
<comment type="caution">
    <text evidence="4">The sequence shown here is derived from an EMBL/GenBank/DDBJ whole genome shotgun (WGS) entry which is preliminary data.</text>
</comment>
<reference evidence="4 5" key="1">
    <citation type="submission" date="2024-04" db="EMBL/GenBank/DDBJ databases">
        <title>Genomic Markers of Mycobacteria.</title>
        <authorList>
            <person name="Soliman M.S."/>
            <person name="Elkholy A."/>
            <person name="Soliman N.S."/>
            <person name="Abbas A."/>
            <person name="Khayrat S."/>
            <person name="Shawky S."/>
        </authorList>
    </citation>
    <scope>NUCLEOTIDE SEQUENCE [LARGE SCALE GENOMIC DNA]</scope>
    <source>
        <strain evidence="4 5">Egy-CU-AM5</strain>
    </source>
</reference>
<evidence type="ECO:0000259" key="3">
    <source>
        <dbReference type="Pfam" id="PF02384"/>
    </source>
</evidence>
<dbReference type="InterPro" id="IPR052916">
    <property type="entry name" value="Type-I_RE_MTase_Subunit"/>
</dbReference>
<feature type="domain" description="DNA methylase adenine-specific" evidence="3">
    <location>
        <begin position="314"/>
        <end position="538"/>
    </location>
</feature>
<dbReference type="Gene3D" id="3.40.50.150">
    <property type="entry name" value="Vaccinia Virus protein VP39"/>
    <property type="match status" value="1"/>
</dbReference>
<dbReference type="EMBL" id="JBDLOU010000013">
    <property type="protein sequence ID" value="MEX3738265.1"/>
    <property type="molecule type" value="Genomic_DNA"/>
</dbReference>
<keyword evidence="2" id="KW-0238">DNA-binding</keyword>
<dbReference type="PANTHER" id="PTHR42998:SF1">
    <property type="entry name" value="TYPE I RESTRICTION ENZYME HINDI METHYLASE SUBUNIT"/>
    <property type="match status" value="1"/>
</dbReference>
<dbReference type="InterPro" id="IPR002052">
    <property type="entry name" value="DNA_methylase_N6_adenine_CS"/>
</dbReference>
<keyword evidence="5" id="KW-1185">Reference proteome</keyword>
<organism evidence="4 5">
    <name type="scientific">Mycolicibacterium porcinum</name>
    <dbReference type="NCBI Taxonomy" id="39693"/>
    <lineage>
        <taxon>Bacteria</taxon>
        <taxon>Bacillati</taxon>
        <taxon>Actinomycetota</taxon>
        <taxon>Actinomycetes</taxon>
        <taxon>Mycobacteriales</taxon>
        <taxon>Mycobacteriaceae</taxon>
        <taxon>Mycolicibacterium</taxon>
    </lineage>
</organism>
<evidence type="ECO:0000256" key="2">
    <source>
        <dbReference type="ARBA" id="ARBA00023125"/>
    </source>
</evidence>
<dbReference type="GO" id="GO:0032259">
    <property type="term" value="P:methylation"/>
    <property type="evidence" value="ECO:0007669"/>
    <property type="project" value="UniProtKB-KW"/>
</dbReference>
<dbReference type="PANTHER" id="PTHR42998">
    <property type="entry name" value="TYPE I RESTRICTION ENZYME HINDVIIP M PROTEIN-RELATED"/>
    <property type="match status" value="1"/>
</dbReference>
<accession>A0ABV3VBV9</accession>
<keyword evidence="4" id="KW-0808">Transferase</keyword>
<keyword evidence="4" id="KW-0489">Methyltransferase</keyword>
<dbReference type="RefSeq" id="WP_368572765.1">
    <property type="nucleotide sequence ID" value="NZ_JBDLOU010000013.1"/>
</dbReference>
<dbReference type="PRINTS" id="PR00507">
    <property type="entry name" value="N12N6MTFRASE"/>
</dbReference>
<proteinExistence type="predicted"/>
<keyword evidence="1" id="KW-0680">Restriction system</keyword>
<evidence type="ECO:0000313" key="5">
    <source>
        <dbReference type="Proteomes" id="UP001558474"/>
    </source>
</evidence>
<dbReference type="SUPFAM" id="SSF116734">
    <property type="entry name" value="DNA methylase specificity domain"/>
    <property type="match status" value="1"/>
</dbReference>
<sequence>MSGTGLTLICPVRGRLKAKARSADGLTPSEEKLRVDAIRHLIDVGYPKENIRVEAVIKRFGNAGRNSFRADLAVLDVPVSSITGDLEEVLDHAVVLGEIKRDNAEAEAAVSLQVVPMLDFAKRTDCVALYWDDIEQRVFWYDHKGNVKVLHQGPLASLPGFGNAPAVAKLTLSTIDGDKPLLGVFKRIEDILHSASLGPQRRFNIMLQLLLAKLHDEHQNAGKPDKPLVIQDFRALGTEPAAAKTAMNTLLDKAVSYYQNFLPEKVPKTLTITADVLLDVCQVLAPIKITAMEQRVIQDFYMYFGKSIYKWDLAQYFTPTNVTEFLVAILNPQQFEHIMDPACGSADFLTAAFRRGAGQGWHDYASSVHGTDVSPEAVQVAVLNMILNGDGKTNIACEDTLVKLPANAETMNVVICNPPFGSKILERKPQALDNFDLGHQWVEDADGVLQPTGQRLASQQLGILFAEACARLVKSSPQGRFALVVPNGYLGNRSAHYRNLREWLLRNCRIALIAALPRFTFKASGADVSASVIFCERRETPLKAAKDSEDYPICIEVVERVGYNLKAKSAEPLYSRDPKDGTFLVDTDGDLILESDFAHALNRIRNSEAAERFTWLTTGVEDEIDDGIEGWSISSKDVTNDPVLTLDPKRHCEKYRTVRNEIAEGEHFRLGDVVEFIGEGRTSNGDDVEIDPEKEYRYIEISDVGAGTYRYDVVLGWALPDRARHFAEPGDIYLGGIWSSVTKWCMIGAECENTYVTNGLTRVRIKPGQEDLLLDLVTGLCSEAYATQMRGLARGSDGLAEIPEEDISEVILPRITSADVRAQMQPYIEQLLTGTTSLESKVSTLISSGDLVIPVPPPRFEHTSIV</sequence>
<dbReference type="InterPro" id="IPR044946">
    <property type="entry name" value="Restrct_endonuc_typeI_TRD_sf"/>
</dbReference>
<dbReference type="PROSITE" id="PS00092">
    <property type="entry name" value="N6_MTASE"/>
    <property type="match status" value="1"/>
</dbReference>
<protein>
    <submittedName>
        <fullName evidence="4">N-6 DNA methylase</fullName>
    </submittedName>
</protein>
<dbReference type="GO" id="GO:0008168">
    <property type="term" value="F:methyltransferase activity"/>
    <property type="evidence" value="ECO:0007669"/>
    <property type="project" value="UniProtKB-KW"/>
</dbReference>